<dbReference type="Gene3D" id="3.30.465.10">
    <property type="match status" value="1"/>
</dbReference>
<dbReference type="InterPro" id="IPR036683">
    <property type="entry name" value="CO_DH_flav_C_dom_sf"/>
</dbReference>
<dbReference type="InterPro" id="IPR036318">
    <property type="entry name" value="FAD-bd_PCMH-like_sf"/>
</dbReference>
<dbReference type="Pfam" id="PF00941">
    <property type="entry name" value="FAD_binding_5"/>
    <property type="match status" value="1"/>
</dbReference>
<keyword evidence="2" id="KW-0274">FAD</keyword>
<dbReference type="SUPFAM" id="SSF56176">
    <property type="entry name" value="FAD-binding/transporter-associated domain-like"/>
    <property type="match status" value="1"/>
</dbReference>
<dbReference type="Gene3D" id="3.30.390.50">
    <property type="entry name" value="CO dehydrogenase flavoprotein, C-terminal domain"/>
    <property type="match status" value="1"/>
</dbReference>
<dbReference type="Proteomes" id="UP000179266">
    <property type="component" value="Unassembled WGS sequence"/>
</dbReference>
<dbReference type="PANTHER" id="PTHR42659:SF2">
    <property type="entry name" value="XANTHINE DEHYDROGENASE SUBUNIT C-RELATED"/>
    <property type="match status" value="1"/>
</dbReference>
<dbReference type="InterPro" id="IPR016167">
    <property type="entry name" value="FAD-bd_PCMH_sub1"/>
</dbReference>
<evidence type="ECO:0000259" key="4">
    <source>
        <dbReference type="PROSITE" id="PS51387"/>
    </source>
</evidence>
<name>A0A1F7S0H5_9BACT</name>
<keyword evidence="1" id="KW-0285">Flavoprotein</keyword>
<evidence type="ECO:0000313" key="6">
    <source>
        <dbReference type="Proteomes" id="UP000179266"/>
    </source>
</evidence>
<evidence type="ECO:0000256" key="1">
    <source>
        <dbReference type="ARBA" id="ARBA00022630"/>
    </source>
</evidence>
<dbReference type="PROSITE" id="PS51387">
    <property type="entry name" value="FAD_PCMH"/>
    <property type="match status" value="1"/>
</dbReference>
<comment type="caution">
    <text evidence="5">The sequence shown here is derived from an EMBL/GenBank/DDBJ whole genome shotgun (WGS) entry which is preliminary data.</text>
</comment>
<dbReference type="EMBL" id="MGDD01000112">
    <property type="protein sequence ID" value="OGL46798.1"/>
    <property type="molecule type" value="Genomic_DNA"/>
</dbReference>
<evidence type="ECO:0000313" key="5">
    <source>
        <dbReference type="EMBL" id="OGL46798.1"/>
    </source>
</evidence>
<proteinExistence type="predicted"/>
<dbReference type="Gene3D" id="3.30.43.10">
    <property type="entry name" value="Uridine Diphospho-n-acetylenolpyruvylglucosamine Reductase, domain 2"/>
    <property type="match status" value="1"/>
</dbReference>
<evidence type="ECO:0000256" key="2">
    <source>
        <dbReference type="ARBA" id="ARBA00022827"/>
    </source>
</evidence>
<dbReference type="Pfam" id="PF03450">
    <property type="entry name" value="CO_deh_flav_C"/>
    <property type="match status" value="1"/>
</dbReference>
<dbReference type="AlphaFoldDB" id="A0A1F7S0H5"/>
<dbReference type="InterPro" id="IPR051312">
    <property type="entry name" value="Diverse_Substr_Oxidored"/>
</dbReference>
<dbReference type="InterPro" id="IPR005107">
    <property type="entry name" value="CO_DH_flav_C"/>
</dbReference>
<feature type="domain" description="FAD-binding PCMH-type" evidence="4">
    <location>
        <begin position="1"/>
        <end position="200"/>
    </location>
</feature>
<sequence length="320" mass="35238">MYLPEFEVIEPKTIEEACIELDRYKKHGVCILAGGTDLLVDIRPKIIRQHLPRCPGCPTDGSIVREPKKAPQYVISITRITGIQGIEIEGSWIKIGAMTRIRELCESEIIRTHLSALYDGAYQLGSPLVRNRGTIGGNIANARPAADTFVPSIALNGTLITASINGRREILLDSFARGPGLTILEPGELITHIKFPLYPGNTGSDYFKLANRKALEIAIAGVASMVTLNKELNRIESTRICMGAVGPTPVLAKTAMDFLAGKSPVDDVIHEASRLAVKDAHPISDHRGGKQYRQIEVEVLTRRTLFKALENIKDYKHRKN</sequence>
<dbReference type="GO" id="GO:0016491">
    <property type="term" value="F:oxidoreductase activity"/>
    <property type="evidence" value="ECO:0007669"/>
    <property type="project" value="UniProtKB-KW"/>
</dbReference>
<dbReference type="InterPro" id="IPR016169">
    <property type="entry name" value="FAD-bd_PCMH_sub2"/>
</dbReference>
<accession>A0A1F7S0H5</accession>
<evidence type="ECO:0000256" key="3">
    <source>
        <dbReference type="ARBA" id="ARBA00023002"/>
    </source>
</evidence>
<dbReference type="InterPro" id="IPR002346">
    <property type="entry name" value="Mopterin_DH_FAD-bd"/>
</dbReference>
<organism evidence="5 6">
    <name type="scientific">Candidatus Schekmanbacteria bacterium RBG_13_48_7</name>
    <dbReference type="NCBI Taxonomy" id="1817878"/>
    <lineage>
        <taxon>Bacteria</taxon>
        <taxon>Candidatus Schekmaniibacteriota</taxon>
    </lineage>
</organism>
<dbReference type="SUPFAM" id="SSF55447">
    <property type="entry name" value="CO dehydrogenase flavoprotein C-terminal domain-like"/>
    <property type="match status" value="1"/>
</dbReference>
<dbReference type="SMART" id="SM01092">
    <property type="entry name" value="CO_deh_flav_C"/>
    <property type="match status" value="1"/>
</dbReference>
<reference evidence="5 6" key="1">
    <citation type="journal article" date="2016" name="Nat. Commun.">
        <title>Thousands of microbial genomes shed light on interconnected biogeochemical processes in an aquifer system.</title>
        <authorList>
            <person name="Anantharaman K."/>
            <person name="Brown C.T."/>
            <person name="Hug L.A."/>
            <person name="Sharon I."/>
            <person name="Castelle C.J."/>
            <person name="Probst A.J."/>
            <person name="Thomas B.C."/>
            <person name="Singh A."/>
            <person name="Wilkins M.J."/>
            <person name="Karaoz U."/>
            <person name="Brodie E.L."/>
            <person name="Williams K.H."/>
            <person name="Hubbard S.S."/>
            <person name="Banfield J.F."/>
        </authorList>
    </citation>
    <scope>NUCLEOTIDE SEQUENCE [LARGE SCALE GENOMIC DNA]</scope>
</reference>
<keyword evidence="3" id="KW-0560">Oxidoreductase</keyword>
<protein>
    <recommendedName>
        <fullName evidence="4">FAD-binding PCMH-type domain-containing protein</fullName>
    </recommendedName>
</protein>
<dbReference type="GO" id="GO:0071949">
    <property type="term" value="F:FAD binding"/>
    <property type="evidence" value="ECO:0007669"/>
    <property type="project" value="InterPro"/>
</dbReference>
<dbReference type="PANTHER" id="PTHR42659">
    <property type="entry name" value="XANTHINE DEHYDROGENASE SUBUNIT C-RELATED"/>
    <property type="match status" value="1"/>
</dbReference>
<gene>
    <name evidence="5" type="ORF">A2161_16615</name>
</gene>
<dbReference type="InterPro" id="IPR016166">
    <property type="entry name" value="FAD-bd_PCMH"/>
</dbReference>